<dbReference type="Proteomes" id="UP000736787">
    <property type="component" value="Unassembled WGS sequence"/>
</dbReference>
<evidence type="ECO:0000313" key="3">
    <source>
        <dbReference type="EMBL" id="KAG2959388.1"/>
    </source>
</evidence>
<dbReference type="EMBL" id="RCML01002012">
    <property type="protein sequence ID" value="KAG2959388.1"/>
    <property type="molecule type" value="Genomic_DNA"/>
</dbReference>
<reference evidence="1" key="2">
    <citation type="submission" date="2018-10" db="EMBL/GenBank/DDBJ databases">
        <title>Effector identification in a new, highly contiguous assembly of the strawberry crown rot pathogen Phytophthora cactorum.</title>
        <authorList>
            <person name="Armitage A.D."/>
            <person name="Nellist C.F."/>
            <person name="Bates H."/>
            <person name="Vickerstaff R.J."/>
            <person name="Harrison R.J."/>
        </authorList>
    </citation>
    <scope>NUCLEOTIDE SEQUENCE</scope>
    <source>
        <strain evidence="1">4032</strain>
        <strain evidence="2">4040</strain>
        <strain evidence="3">P415</strain>
        <strain evidence="4">P421</strain>
    </source>
</reference>
<proteinExistence type="predicted"/>
<evidence type="ECO:0008006" key="8">
    <source>
        <dbReference type="Google" id="ProtNLM"/>
    </source>
</evidence>
<keyword evidence="7" id="KW-1185">Reference proteome</keyword>
<evidence type="ECO:0000313" key="1">
    <source>
        <dbReference type="EMBL" id="KAG2887137.1"/>
    </source>
</evidence>
<evidence type="ECO:0000313" key="2">
    <source>
        <dbReference type="EMBL" id="KAG2897432.1"/>
    </source>
</evidence>
<dbReference type="Proteomes" id="UP000774804">
    <property type="component" value="Unassembled WGS sequence"/>
</dbReference>
<dbReference type="EMBL" id="JAENGZ010002993">
    <property type="protein sequence ID" value="KAG6942407.1"/>
    <property type="molecule type" value="Genomic_DNA"/>
</dbReference>
<dbReference type="EMBL" id="RCMV01001326">
    <property type="protein sequence ID" value="KAG3209128.1"/>
    <property type="molecule type" value="Genomic_DNA"/>
</dbReference>
<dbReference type="Proteomes" id="UP000760860">
    <property type="component" value="Unassembled WGS sequence"/>
</dbReference>
<dbReference type="OrthoDB" id="89014at2759"/>
<dbReference type="Proteomes" id="UP000251314">
    <property type="component" value="Unassembled WGS sequence"/>
</dbReference>
<accession>A0A329RA24</accession>
<dbReference type="VEuPathDB" id="FungiDB:PC110_g22073"/>
<name>A0A329RA24_9STRA</name>
<dbReference type="AlphaFoldDB" id="A0A329RA24"/>
<dbReference type="EMBL" id="MJFZ01001733">
    <property type="protein sequence ID" value="RAW21484.1"/>
    <property type="molecule type" value="Genomic_DNA"/>
</dbReference>
<reference evidence="6 7" key="1">
    <citation type="submission" date="2018-01" db="EMBL/GenBank/DDBJ databases">
        <title>Draft genome of the strawberry crown rot pathogen Phytophthora cactorum.</title>
        <authorList>
            <person name="Armitage A.D."/>
            <person name="Lysoe E."/>
            <person name="Nellist C.F."/>
            <person name="Harrison R.J."/>
            <person name="Brurberg M.B."/>
        </authorList>
    </citation>
    <scope>NUCLEOTIDE SEQUENCE [LARGE SCALE GENOMIC DNA]</scope>
    <source>
        <strain evidence="6 7">10300</strain>
    </source>
</reference>
<sequence length="142" mass="16638">MVLAQSELVQDLQDGMYVLVDAGYALHPKELTPYRGVRYHLKEFREGTGRPQTEKELFNLHPIECEFEVDKAVIFACACVHNYIRRPDRFDLAEDMAEGDRDEDEDNTVTEELLAFGFKTAKTWRDWLSRTAYQEYTNHVEE</sequence>
<evidence type="ECO:0000313" key="6">
    <source>
        <dbReference type="EMBL" id="RAW21484.1"/>
    </source>
</evidence>
<dbReference type="EMBL" id="RCMK01001298">
    <property type="protein sequence ID" value="KAG2897432.1"/>
    <property type="molecule type" value="Genomic_DNA"/>
</dbReference>
<reference evidence="5" key="3">
    <citation type="submission" date="2021-01" db="EMBL/GenBank/DDBJ databases">
        <title>Phytophthora aleatoria, a newly-described species from Pinus radiata is distinct from Phytophthora cactorum isolates based on comparative genomics.</title>
        <authorList>
            <person name="Mcdougal R."/>
            <person name="Panda P."/>
            <person name="Williams N."/>
            <person name="Studholme D.J."/>
        </authorList>
    </citation>
    <scope>NUCLEOTIDE SEQUENCE</scope>
    <source>
        <strain evidence="5">NZFS 3830</strain>
    </source>
</reference>
<organism evidence="6 7">
    <name type="scientific">Phytophthora cactorum</name>
    <dbReference type="NCBI Taxonomy" id="29920"/>
    <lineage>
        <taxon>Eukaryota</taxon>
        <taxon>Sar</taxon>
        <taxon>Stramenopiles</taxon>
        <taxon>Oomycota</taxon>
        <taxon>Peronosporomycetes</taxon>
        <taxon>Peronosporales</taxon>
        <taxon>Peronosporaceae</taxon>
        <taxon>Phytophthora</taxon>
    </lineage>
</organism>
<evidence type="ECO:0000313" key="5">
    <source>
        <dbReference type="EMBL" id="KAG6942407.1"/>
    </source>
</evidence>
<dbReference type="EMBL" id="RCMI01001289">
    <property type="protein sequence ID" value="KAG2887137.1"/>
    <property type="molecule type" value="Genomic_DNA"/>
</dbReference>
<protein>
    <recommendedName>
        <fullName evidence="8">DDE Tnp4 domain-containing protein</fullName>
    </recommendedName>
</protein>
<gene>
    <name evidence="5" type="ORF">JG687_00019081</name>
    <name evidence="6" type="ORF">PC110_g22073</name>
    <name evidence="1" type="ORF">PC115_g20449</name>
    <name evidence="2" type="ORF">PC117_g22785</name>
    <name evidence="3" type="ORF">PC118_g23043</name>
    <name evidence="4" type="ORF">PC129_g19855</name>
</gene>
<dbReference type="STRING" id="29920.A0A329RA24"/>
<comment type="caution">
    <text evidence="6">The sequence shown here is derived from an EMBL/GenBank/DDBJ whole genome shotgun (WGS) entry which is preliminary data.</text>
</comment>
<dbReference type="Proteomes" id="UP000697107">
    <property type="component" value="Unassembled WGS sequence"/>
</dbReference>
<evidence type="ECO:0000313" key="7">
    <source>
        <dbReference type="Proteomes" id="UP000251314"/>
    </source>
</evidence>
<evidence type="ECO:0000313" key="4">
    <source>
        <dbReference type="EMBL" id="KAG3209128.1"/>
    </source>
</evidence>
<dbReference type="Proteomes" id="UP000688947">
    <property type="component" value="Unassembled WGS sequence"/>
</dbReference>